<comment type="caution">
    <text evidence="2">The sequence shown here is derived from an EMBL/GenBank/DDBJ whole genome shotgun (WGS) entry which is preliminary data.</text>
</comment>
<feature type="coiled-coil region" evidence="1">
    <location>
        <begin position="10"/>
        <end position="44"/>
    </location>
</feature>
<proteinExistence type="predicted"/>
<keyword evidence="3" id="KW-1185">Reference proteome</keyword>
<accession>A0AAD7CIB8</accession>
<keyword evidence="1" id="KW-0175">Coiled coil</keyword>
<organism evidence="2 3">
    <name type="scientific">Roridomyces roridus</name>
    <dbReference type="NCBI Taxonomy" id="1738132"/>
    <lineage>
        <taxon>Eukaryota</taxon>
        <taxon>Fungi</taxon>
        <taxon>Dikarya</taxon>
        <taxon>Basidiomycota</taxon>
        <taxon>Agaricomycotina</taxon>
        <taxon>Agaricomycetes</taxon>
        <taxon>Agaricomycetidae</taxon>
        <taxon>Agaricales</taxon>
        <taxon>Marasmiineae</taxon>
        <taxon>Mycenaceae</taxon>
        <taxon>Roridomyces</taxon>
    </lineage>
</organism>
<reference evidence="2" key="1">
    <citation type="submission" date="2023-03" db="EMBL/GenBank/DDBJ databases">
        <title>Massive genome expansion in bonnet fungi (Mycena s.s.) driven by repeated elements and novel gene families across ecological guilds.</title>
        <authorList>
            <consortium name="Lawrence Berkeley National Laboratory"/>
            <person name="Harder C.B."/>
            <person name="Miyauchi S."/>
            <person name="Viragh M."/>
            <person name="Kuo A."/>
            <person name="Thoen E."/>
            <person name="Andreopoulos B."/>
            <person name="Lu D."/>
            <person name="Skrede I."/>
            <person name="Drula E."/>
            <person name="Henrissat B."/>
            <person name="Morin E."/>
            <person name="Kohler A."/>
            <person name="Barry K."/>
            <person name="LaButti K."/>
            <person name="Morin E."/>
            <person name="Salamov A."/>
            <person name="Lipzen A."/>
            <person name="Mereny Z."/>
            <person name="Hegedus B."/>
            <person name="Baldrian P."/>
            <person name="Stursova M."/>
            <person name="Weitz H."/>
            <person name="Taylor A."/>
            <person name="Grigoriev I.V."/>
            <person name="Nagy L.G."/>
            <person name="Martin F."/>
            <person name="Kauserud H."/>
        </authorList>
    </citation>
    <scope>NUCLEOTIDE SEQUENCE</scope>
    <source>
        <strain evidence="2">9284</strain>
    </source>
</reference>
<sequence length="417" mass="47310">MSILALEASIATISGDIERQKQVLEGLERNRSLLQRQLNDLRDPIARLPLEISSEIFLLCLPLRISPAIDLAPTLFLCICHTWADVALSTPALWAALRIEFPRANDFEDVVDKWLQRARAHILRISLVGSIDKDVCAVVWRHSGRLQHLSLNYEFEEIEEMDGELHDLLGRTAPQPMPVLKTLEISGRPDMACSCLQILQLLRLSPNLVHLDLDSMSIVDRDQVVEPHVLQNLRFLNFFGDSDTESVDHALRLITAPRLEKLHVSLSEQTTFNEDLLPFLQRSAAPIQRLEIMWSDGQRLDWRLGELLEIVPAVTHLTVWDWHVEQLFSILAHSPSSLPNLREFRIPWTSRSTSESSWNVLVHAVSARRRILRTVHIAVNGGVTINASQETVASFRGLVEEGMDIRLGRPNVLDVLQ</sequence>
<dbReference type="SUPFAM" id="SSF52047">
    <property type="entry name" value="RNI-like"/>
    <property type="match status" value="1"/>
</dbReference>
<dbReference type="AlphaFoldDB" id="A0AAD7CIB8"/>
<evidence type="ECO:0000313" key="3">
    <source>
        <dbReference type="Proteomes" id="UP001221142"/>
    </source>
</evidence>
<evidence type="ECO:0008006" key="4">
    <source>
        <dbReference type="Google" id="ProtNLM"/>
    </source>
</evidence>
<gene>
    <name evidence="2" type="ORF">FB45DRAFT_886212</name>
</gene>
<name>A0AAD7CIB8_9AGAR</name>
<protein>
    <recommendedName>
        <fullName evidence="4">F-box domain-containing protein</fullName>
    </recommendedName>
</protein>
<evidence type="ECO:0000256" key="1">
    <source>
        <dbReference type="SAM" id="Coils"/>
    </source>
</evidence>
<dbReference type="InterPro" id="IPR032675">
    <property type="entry name" value="LRR_dom_sf"/>
</dbReference>
<dbReference type="Proteomes" id="UP001221142">
    <property type="component" value="Unassembled WGS sequence"/>
</dbReference>
<dbReference type="EMBL" id="JARKIF010000001">
    <property type="protein sequence ID" value="KAJ7649863.1"/>
    <property type="molecule type" value="Genomic_DNA"/>
</dbReference>
<evidence type="ECO:0000313" key="2">
    <source>
        <dbReference type="EMBL" id="KAJ7649863.1"/>
    </source>
</evidence>
<dbReference type="Gene3D" id="3.80.10.10">
    <property type="entry name" value="Ribonuclease Inhibitor"/>
    <property type="match status" value="1"/>
</dbReference>